<dbReference type="InterPro" id="IPR036291">
    <property type="entry name" value="NAD(P)-bd_dom_sf"/>
</dbReference>
<dbReference type="RefSeq" id="WP_170156718.1">
    <property type="nucleotide sequence ID" value="NZ_CP013729.1"/>
</dbReference>
<dbReference type="GO" id="GO:0005737">
    <property type="term" value="C:cytoplasm"/>
    <property type="evidence" value="ECO:0007669"/>
    <property type="project" value="TreeGrafter"/>
</dbReference>
<dbReference type="Proteomes" id="UP000060699">
    <property type="component" value="Chromosome"/>
</dbReference>
<dbReference type="InterPro" id="IPR023401">
    <property type="entry name" value="ODC_N"/>
</dbReference>
<dbReference type="Pfam" id="PF02423">
    <property type="entry name" value="OCD_Mu_crystall"/>
    <property type="match status" value="1"/>
</dbReference>
<dbReference type="STRING" id="76731.RD2015_1338"/>
<name>A0A0U3DYA8_9BURK</name>
<organism evidence="1 2">
    <name type="scientific">Roseateles depolymerans</name>
    <dbReference type="NCBI Taxonomy" id="76731"/>
    <lineage>
        <taxon>Bacteria</taxon>
        <taxon>Pseudomonadati</taxon>
        <taxon>Pseudomonadota</taxon>
        <taxon>Betaproteobacteria</taxon>
        <taxon>Burkholderiales</taxon>
        <taxon>Sphaerotilaceae</taxon>
        <taxon>Roseateles</taxon>
    </lineage>
</organism>
<dbReference type="AlphaFoldDB" id="A0A0U3DYA8"/>
<dbReference type="PIRSF" id="PIRSF001439">
    <property type="entry name" value="CryM"/>
    <property type="match status" value="1"/>
</dbReference>
<evidence type="ECO:0000313" key="1">
    <source>
        <dbReference type="EMBL" id="ALV05829.1"/>
    </source>
</evidence>
<dbReference type="KEGG" id="rdp:RD2015_1338"/>
<protein>
    <submittedName>
        <fullName evidence="1">Ornithine cyclodeaminase</fullName>
    </submittedName>
</protein>
<reference evidence="1 2" key="1">
    <citation type="submission" date="2015-12" db="EMBL/GenBank/DDBJ databases">
        <title>Complete genome of Roseateles depolymerans KCTC 42856.</title>
        <authorList>
            <person name="Kim K.M."/>
        </authorList>
    </citation>
    <scope>NUCLEOTIDE SEQUENCE [LARGE SCALE GENOMIC DNA]</scope>
    <source>
        <strain evidence="1 2">KCTC 42856</strain>
    </source>
</reference>
<dbReference type="InterPro" id="IPR003462">
    <property type="entry name" value="ODC_Mu_crystall"/>
</dbReference>
<dbReference type="EMBL" id="CP013729">
    <property type="protein sequence ID" value="ALV05829.1"/>
    <property type="molecule type" value="Genomic_DNA"/>
</dbReference>
<dbReference type="Gene3D" id="3.30.1780.10">
    <property type="entry name" value="ornithine cyclodeaminase, domain 1"/>
    <property type="match status" value="1"/>
</dbReference>
<dbReference type="NCBIfam" id="NF005603">
    <property type="entry name" value="PRK07340.1"/>
    <property type="match status" value="1"/>
</dbReference>
<evidence type="ECO:0000313" key="2">
    <source>
        <dbReference type="Proteomes" id="UP000060699"/>
    </source>
</evidence>
<dbReference type="PANTHER" id="PTHR13812:SF19">
    <property type="entry name" value="KETIMINE REDUCTASE MU-CRYSTALLIN"/>
    <property type="match status" value="1"/>
</dbReference>
<gene>
    <name evidence="1" type="ORF">RD2015_1338</name>
</gene>
<dbReference type="SUPFAM" id="SSF51735">
    <property type="entry name" value="NAD(P)-binding Rossmann-fold domains"/>
    <property type="match status" value="1"/>
</dbReference>
<sequence length="304" mass="32666">MTTDPTQLPGLRMLDGPATARALPWALLMDEVAQVCREHHEGRLICPPRQVLPLRQDGVLLVMPCMSDTLTITKLVSVHPLNAALGLPTISGEVVALDSRTGQRLAVLDGPTLTARRTAAVTMLAVKHLARRVPRRVLVVGGGVQAHSHVQALQALHPQATIHVQGHQQVPAFVESLGVEPLPPESQSRHDWDLIICATTSRVPVLRPGVGEGALVVGVGAFREDMVELPPELVREAQVWVDDPVGAQAEAGDLMAAGLFQPQASLEDLVLGQQPLEDGRTRVFKSVGCARWDLAAARVAVHQR</sequence>
<keyword evidence="2" id="KW-1185">Reference proteome</keyword>
<dbReference type="PANTHER" id="PTHR13812">
    <property type="entry name" value="KETIMINE REDUCTASE MU-CRYSTALLIN"/>
    <property type="match status" value="1"/>
</dbReference>
<proteinExistence type="predicted"/>
<dbReference type="Gene3D" id="3.40.50.720">
    <property type="entry name" value="NAD(P)-binding Rossmann-like Domain"/>
    <property type="match status" value="1"/>
</dbReference>
<accession>A0A0U3DYA8</accession>